<feature type="compositionally biased region" description="Basic and acidic residues" evidence="11">
    <location>
        <begin position="72"/>
        <end position="82"/>
    </location>
</feature>
<dbReference type="KEGG" id="tdn:Suden_0840"/>
<name>Q30SB3_SULDN</name>
<evidence type="ECO:0000256" key="7">
    <source>
        <dbReference type="ARBA" id="ARBA00022779"/>
    </source>
</evidence>
<evidence type="ECO:0000256" key="8">
    <source>
        <dbReference type="ARBA" id="ARBA00022989"/>
    </source>
</evidence>
<accession>Q30SB3</accession>
<dbReference type="HOGENOM" id="CLU_099018_2_0_7"/>
<dbReference type="GO" id="GO:0005886">
    <property type="term" value="C:plasma membrane"/>
    <property type="evidence" value="ECO:0007669"/>
    <property type="project" value="UniProtKB-SubCell"/>
</dbReference>
<evidence type="ECO:0000256" key="9">
    <source>
        <dbReference type="ARBA" id="ARBA00023136"/>
    </source>
</evidence>
<dbReference type="GO" id="GO:0071978">
    <property type="term" value="P:bacterial-type flagellum-dependent swarming motility"/>
    <property type="evidence" value="ECO:0007669"/>
    <property type="project" value="TreeGrafter"/>
</dbReference>
<keyword evidence="9 10" id="KW-0472">Membrane</keyword>
<sequence length="187" mass="20904">MPNKETTEETVTEGKKSKNLLMIIIIVVLLLIIIGGAAIAFLLMGGDEKEQVAQQNIEQSAEKTQQKSASTRSREDSDDTDNRKFSQIGILYPLDTFTVNLKSDAGRRYLKTTISLELNGKELSMELDSKAPVIRDRIIRILTSKTLEEISSKKGKQKISEQIMDTLNSMISDGSIKGIYFTEFVIQ</sequence>
<comment type="function">
    <text evidence="1 10">Controls the rotational direction of flagella during chemotaxis.</text>
</comment>
<dbReference type="PANTHER" id="PTHR35091">
    <property type="entry name" value="FLAGELLAR PROTEIN FLIL"/>
    <property type="match status" value="1"/>
</dbReference>
<evidence type="ECO:0000313" key="12">
    <source>
        <dbReference type="EMBL" id="ABB44118.1"/>
    </source>
</evidence>
<comment type="similarity">
    <text evidence="3 10">Belongs to the FliL family.</text>
</comment>
<dbReference type="GO" id="GO:0006935">
    <property type="term" value="P:chemotaxis"/>
    <property type="evidence" value="ECO:0007669"/>
    <property type="project" value="UniProtKB-KW"/>
</dbReference>
<evidence type="ECO:0000313" key="13">
    <source>
        <dbReference type="Proteomes" id="UP000002714"/>
    </source>
</evidence>
<dbReference type="GO" id="GO:0009425">
    <property type="term" value="C:bacterial-type flagellum basal body"/>
    <property type="evidence" value="ECO:0007669"/>
    <property type="project" value="InterPro"/>
</dbReference>
<keyword evidence="6 10" id="KW-0812">Transmembrane</keyword>
<evidence type="ECO:0000256" key="1">
    <source>
        <dbReference type="ARBA" id="ARBA00002254"/>
    </source>
</evidence>
<keyword evidence="12" id="KW-0969">Cilium</keyword>
<proteinExistence type="inferred from homology"/>
<organism evidence="12 13">
    <name type="scientific">Sulfurimonas denitrificans (strain ATCC 33889 / DSM 1251)</name>
    <name type="common">Thiomicrospira denitrificans (strain ATCC 33889 / DSM 1251)</name>
    <dbReference type="NCBI Taxonomy" id="326298"/>
    <lineage>
        <taxon>Bacteria</taxon>
        <taxon>Pseudomonadati</taxon>
        <taxon>Campylobacterota</taxon>
        <taxon>Epsilonproteobacteria</taxon>
        <taxon>Campylobacterales</taxon>
        <taxon>Sulfurimonadaceae</taxon>
        <taxon>Sulfurimonas</taxon>
    </lineage>
</organism>
<dbReference type="NCBIfam" id="NF006283">
    <property type="entry name" value="PRK08455.1"/>
    <property type="match status" value="1"/>
</dbReference>
<feature type="transmembrane region" description="Helical" evidence="10">
    <location>
        <begin position="20"/>
        <end position="44"/>
    </location>
</feature>
<dbReference type="OrthoDB" id="9799777at2"/>
<evidence type="ECO:0000256" key="6">
    <source>
        <dbReference type="ARBA" id="ARBA00022692"/>
    </source>
</evidence>
<dbReference type="AlphaFoldDB" id="Q30SB3"/>
<keyword evidence="5 10" id="KW-0145">Chemotaxis</keyword>
<gene>
    <name evidence="12" type="ordered locus">Suden_0840</name>
</gene>
<keyword evidence="12" id="KW-0282">Flagellum</keyword>
<dbReference type="EMBL" id="CP000153">
    <property type="protein sequence ID" value="ABB44118.1"/>
    <property type="molecule type" value="Genomic_DNA"/>
</dbReference>
<evidence type="ECO:0000256" key="11">
    <source>
        <dbReference type="SAM" id="MobiDB-lite"/>
    </source>
</evidence>
<protein>
    <recommendedName>
        <fullName evidence="10">Flagellar protein FliL</fullName>
    </recommendedName>
</protein>
<feature type="region of interest" description="Disordered" evidence="11">
    <location>
        <begin position="54"/>
        <end position="82"/>
    </location>
</feature>
<keyword evidence="13" id="KW-1185">Reference proteome</keyword>
<keyword evidence="4 10" id="KW-1003">Cell membrane</keyword>
<keyword evidence="12" id="KW-0966">Cell projection</keyword>
<reference evidence="12 13" key="1">
    <citation type="journal article" date="2008" name="Appl. Environ. Microbiol.">
        <title>Genome of the epsilonproteobacterial chemolithoautotroph Sulfurimonas denitrificans.</title>
        <authorList>
            <person name="Sievert S.M."/>
            <person name="Scott K.M."/>
            <person name="Klotz M.G."/>
            <person name="Chain P.S.G."/>
            <person name="Hauser L.J."/>
            <person name="Hemp J."/>
            <person name="Huegler M."/>
            <person name="Land M."/>
            <person name="Lapidus A."/>
            <person name="Larimer F.W."/>
            <person name="Lucas S."/>
            <person name="Malfatti S.A."/>
            <person name="Meyer F."/>
            <person name="Paulsen I.T."/>
            <person name="Ren Q."/>
            <person name="Simon J."/>
            <person name="Bailey K."/>
            <person name="Diaz E."/>
            <person name="Fitzpatrick K.A."/>
            <person name="Glover B."/>
            <person name="Gwatney N."/>
            <person name="Korajkic A."/>
            <person name="Long A."/>
            <person name="Mobberley J.M."/>
            <person name="Pantry S.N."/>
            <person name="Pazder G."/>
            <person name="Peterson S."/>
            <person name="Quintanilla J.D."/>
            <person name="Sprinkle R."/>
            <person name="Stephens J."/>
            <person name="Thomas P."/>
            <person name="Vaughn R."/>
            <person name="Weber M.J."/>
            <person name="Wooten L.L."/>
        </authorList>
    </citation>
    <scope>NUCLEOTIDE SEQUENCE [LARGE SCALE GENOMIC DNA]</scope>
    <source>
        <strain evidence="13">ATCC 33889 / DSM 1251</strain>
    </source>
</reference>
<dbReference type="PANTHER" id="PTHR35091:SF2">
    <property type="entry name" value="FLAGELLAR PROTEIN FLIL"/>
    <property type="match status" value="1"/>
</dbReference>
<dbReference type="RefSeq" id="WP_011372470.1">
    <property type="nucleotide sequence ID" value="NC_007575.1"/>
</dbReference>
<dbReference type="eggNOG" id="COG1580">
    <property type="taxonomic scope" value="Bacteria"/>
</dbReference>
<evidence type="ECO:0000256" key="5">
    <source>
        <dbReference type="ARBA" id="ARBA00022500"/>
    </source>
</evidence>
<keyword evidence="7 10" id="KW-0283">Flagellar rotation</keyword>
<evidence type="ECO:0000256" key="10">
    <source>
        <dbReference type="RuleBase" id="RU364125"/>
    </source>
</evidence>
<dbReference type="Proteomes" id="UP000002714">
    <property type="component" value="Chromosome"/>
</dbReference>
<dbReference type="Pfam" id="PF03748">
    <property type="entry name" value="FliL"/>
    <property type="match status" value="1"/>
</dbReference>
<comment type="subcellular location">
    <subcellularLocation>
        <location evidence="2">Cell membrane</location>
        <topology evidence="2">Single-pass membrane protein</topology>
    </subcellularLocation>
</comment>
<evidence type="ECO:0000256" key="2">
    <source>
        <dbReference type="ARBA" id="ARBA00004162"/>
    </source>
</evidence>
<dbReference type="STRING" id="326298.Suden_0840"/>
<keyword evidence="8 10" id="KW-1133">Transmembrane helix</keyword>
<evidence type="ECO:0000256" key="3">
    <source>
        <dbReference type="ARBA" id="ARBA00008281"/>
    </source>
</evidence>
<evidence type="ECO:0000256" key="4">
    <source>
        <dbReference type="ARBA" id="ARBA00022475"/>
    </source>
</evidence>
<dbReference type="InterPro" id="IPR005503">
    <property type="entry name" value="FliL"/>
</dbReference>